<evidence type="ECO:0000313" key="13">
    <source>
        <dbReference type="Proteomes" id="UP001153069"/>
    </source>
</evidence>
<name>A0A9N8F4A8_9STRA</name>
<dbReference type="GO" id="GO:0004965">
    <property type="term" value="F:G protein-coupled GABA receptor activity"/>
    <property type="evidence" value="ECO:0007669"/>
    <property type="project" value="InterPro"/>
</dbReference>
<keyword evidence="13" id="KW-1185">Reference proteome</keyword>
<gene>
    <name evidence="12" type="ORF">SEMRO_3661_G350050.1</name>
</gene>
<evidence type="ECO:0000313" key="12">
    <source>
        <dbReference type="EMBL" id="CAB9531544.1"/>
    </source>
</evidence>
<dbReference type="PRINTS" id="PR01176">
    <property type="entry name" value="GABABRECEPTR"/>
</dbReference>
<dbReference type="GO" id="GO:0038039">
    <property type="term" value="C:G protein-coupled receptor heterodimeric complex"/>
    <property type="evidence" value="ECO:0007669"/>
    <property type="project" value="TreeGrafter"/>
</dbReference>
<evidence type="ECO:0000256" key="7">
    <source>
        <dbReference type="ARBA" id="ARBA00023180"/>
    </source>
</evidence>
<dbReference type="EMBL" id="CAICTM010003659">
    <property type="protein sequence ID" value="CAB9531544.1"/>
    <property type="molecule type" value="Genomic_DNA"/>
</dbReference>
<keyword evidence="2 9" id="KW-0812">Transmembrane</keyword>
<comment type="subcellular location">
    <subcellularLocation>
        <location evidence="1">Membrane</location>
        <topology evidence="1">Multi-pass membrane protein</topology>
    </subcellularLocation>
</comment>
<feature type="transmembrane region" description="Helical" evidence="9">
    <location>
        <begin position="523"/>
        <end position="541"/>
    </location>
</feature>
<accession>A0A9N8F4A8</accession>
<proteinExistence type="predicted"/>
<feature type="non-terminal residue" evidence="12">
    <location>
        <position position="1"/>
    </location>
</feature>
<dbReference type="SUPFAM" id="SSF53822">
    <property type="entry name" value="Periplasmic binding protein-like I"/>
    <property type="match status" value="1"/>
</dbReference>
<feature type="domain" description="Receptor ligand binding region" evidence="11">
    <location>
        <begin position="2"/>
        <end position="267"/>
    </location>
</feature>
<dbReference type="InterPro" id="IPR001828">
    <property type="entry name" value="ANF_lig-bd_rcpt"/>
</dbReference>
<keyword evidence="8" id="KW-0807">Transducer</keyword>
<keyword evidence="7" id="KW-0325">Glycoprotein</keyword>
<dbReference type="InterPro" id="IPR028082">
    <property type="entry name" value="Peripla_BP_I"/>
</dbReference>
<dbReference type="InterPro" id="IPR002455">
    <property type="entry name" value="GPCR3_GABA-B"/>
</dbReference>
<evidence type="ECO:0000256" key="8">
    <source>
        <dbReference type="ARBA" id="ARBA00023224"/>
    </source>
</evidence>
<dbReference type="Pfam" id="PF00003">
    <property type="entry name" value="7tm_3"/>
    <property type="match status" value="1"/>
</dbReference>
<dbReference type="Gene3D" id="3.40.50.2300">
    <property type="match status" value="2"/>
</dbReference>
<evidence type="ECO:0000256" key="2">
    <source>
        <dbReference type="ARBA" id="ARBA00022692"/>
    </source>
</evidence>
<evidence type="ECO:0000256" key="4">
    <source>
        <dbReference type="ARBA" id="ARBA00023040"/>
    </source>
</evidence>
<evidence type="ECO:0000256" key="9">
    <source>
        <dbReference type="SAM" id="Phobius"/>
    </source>
</evidence>
<evidence type="ECO:0000256" key="5">
    <source>
        <dbReference type="ARBA" id="ARBA00023136"/>
    </source>
</evidence>
<protein>
    <submittedName>
        <fullName evidence="12">Acid type B receptor subunit 1 (Partial)</fullName>
    </submittedName>
</protein>
<evidence type="ECO:0000256" key="3">
    <source>
        <dbReference type="ARBA" id="ARBA00022989"/>
    </source>
</evidence>
<feature type="transmembrane region" description="Helical" evidence="9">
    <location>
        <begin position="450"/>
        <end position="471"/>
    </location>
</feature>
<feature type="transmembrane region" description="Helical" evidence="9">
    <location>
        <begin position="483"/>
        <end position="503"/>
    </location>
</feature>
<dbReference type="PANTHER" id="PTHR10519">
    <property type="entry name" value="GABA-B RECEPTOR"/>
    <property type="match status" value="1"/>
</dbReference>
<dbReference type="Pfam" id="PF01094">
    <property type="entry name" value="ANF_receptor"/>
    <property type="match status" value="1"/>
</dbReference>
<dbReference type="OrthoDB" id="48782at2759"/>
<evidence type="ECO:0000259" key="10">
    <source>
        <dbReference type="Pfam" id="PF00003"/>
    </source>
</evidence>
<evidence type="ECO:0000256" key="1">
    <source>
        <dbReference type="ARBA" id="ARBA00004141"/>
    </source>
</evidence>
<keyword evidence="6 12" id="KW-0675">Receptor</keyword>
<keyword evidence="4" id="KW-0297">G-protein coupled receptor</keyword>
<organism evidence="12 13">
    <name type="scientific">Seminavis robusta</name>
    <dbReference type="NCBI Taxonomy" id="568900"/>
    <lineage>
        <taxon>Eukaryota</taxon>
        <taxon>Sar</taxon>
        <taxon>Stramenopiles</taxon>
        <taxon>Ochrophyta</taxon>
        <taxon>Bacillariophyta</taxon>
        <taxon>Bacillariophyceae</taxon>
        <taxon>Bacillariophycidae</taxon>
        <taxon>Naviculales</taxon>
        <taxon>Naviculaceae</taxon>
        <taxon>Seminavis</taxon>
    </lineage>
</organism>
<evidence type="ECO:0000256" key="6">
    <source>
        <dbReference type="ARBA" id="ARBA00023170"/>
    </source>
</evidence>
<keyword evidence="3 9" id="KW-1133">Transmembrane helix</keyword>
<dbReference type="Proteomes" id="UP001153069">
    <property type="component" value="Unassembled WGS sequence"/>
</dbReference>
<feature type="domain" description="G-protein coupled receptors family 3 profile" evidence="10">
    <location>
        <begin position="442"/>
        <end position="546"/>
    </location>
</feature>
<reference evidence="12" key="1">
    <citation type="submission" date="2020-06" db="EMBL/GenBank/DDBJ databases">
        <authorList>
            <consortium name="Plant Systems Biology data submission"/>
        </authorList>
    </citation>
    <scope>NUCLEOTIDE SEQUENCE</scope>
    <source>
        <strain evidence="12">D6</strain>
    </source>
</reference>
<dbReference type="PANTHER" id="PTHR10519:SF20">
    <property type="entry name" value="G-PROTEIN COUPLED RECEPTOR 156-RELATED"/>
    <property type="match status" value="1"/>
</dbReference>
<keyword evidence="5 9" id="KW-0472">Membrane</keyword>
<dbReference type="InterPro" id="IPR017978">
    <property type="entry name" value="GPCR_3_C"/>
</dbReference>
<evidence type="ECO:0000259" key="11">
    <source>
        <dbReference type="Pfam" id="PF01094"/>
    </source>
</evidence>
<sequence>MAAALLAMEDFNTRNNRIVKEMESLTQNCTVQFDLSQSMFVDTSALAHSGYTMVMDQVKRGEAFPCAFAGPYFDLPAQSIASMAAALTIPHNPHRGYNYRLSDSMYSPFTSMVFPDMAIMAHALGKYLLHVERNNYVAILHTQMTDVGVQRAEALGIGLETSGKVEVWEAFSMATPKWYMRPPNREPLDVLRRIYERGFRTIVVTMEYFYLELPAIADAAEALGMNDGEYVWVFTATFEMEAIYHLQQMSSEELKKLGLDSFANVTKLLAGSALIQPVEPHQYRGQDSDPFWHHWHNQNISFVERLNELYVNNTHHYDDNMMDKPAEEDFFHTHRPQTGTAYLGFRNTRYAETTTLGVFNLYPPGQDDPGNNNHDMASRSFAEAFVLTETIQAITGPGGQEKIYGQRKNATWTQVGPEFVFASGKTTPPLLLGDLPEQNYLSKSLHTTGLTLMSIALVACGGSIVWIFCHWNSRIVKASQPHFLCLVLFGCMVASFAIFVISWDESYGWTVEQLDKACMAIPWLFAMGFIITYGALFTKLWRIHKVL</sequence>
<dbReference type="AlphaFoldDB" id="A0A9N8F4A8"/>
<comment type="caution">
    <text evidence="12">The sequence shown here is derived from an EMBL/GenBank/DDBJ whole genome shotgun (WGS) entry which is preliminary data.</text>
</comment>